<gene>
    <name evidence="8" type="ORF">HNR44_001238</name>
</gene>
<comment type="subcellular location">
    <subcellularLocation>
        <location evidence="1">Cell membrane</location>
    </subcellularLocation>
</comment>
<organism evidence="8 9">
    <name type="scientific">Geomicrobium halophilum</name>
    <dbReference type="NCBI Taxonomy" id="549000"/>
    <lineage>
        <taxon>Bacteria</taxon>
        <taxon>Bacillati</taxon>
        <taxon>Bacillota</taxon>
        <taxon>Bacilli</taxon>
        <taxon>Bacillales</taxon>
        <taxon>Geomicrobium</taxon>
    </lineage>
</organism>
<keyword evidence="2" id="KW-1003">Cell membrane</keyword>
<dbReference type="RefSeq" id="WP_184403185.1">
    <property type="nucleotide sequence ID" value="NZ_JACHHJ010000001.1"/>
</dbReference>
<evidence type="ECO:0000256" key="4">
    <source>
        <dbReference type="ARBA" id="ARBA00022989"/>
    </source>
</evidence>
<accession>A0A841PKM3</accession>
<keyword evidence="7" id="KW-0732">Signal</keyword>
<dbReference type="GO" id="GO:0016020">
    <property type="term" value="C:membrane"/>
    <property type="evidence" value="ECO:0007669"/>
    <property type="project" value="InterPro"/>
</dbReference>
<keyword evidence="5 6" id="KW-0472">Membrane</keyword>
<dbReference type="Proteomes" id="UP000568839">
    <property type="component" value="Unassembled WGS sequence"/>
</dbReference>
<reference evidence="8 9" key="1">
    <citation type="submission" date="2020-08" db="EMBL/GenBank/DDBJ databases">
        <title>Genomic Encyclopedia of Type Strains, Phase IV (KMG-IV): sequencing the most valuable type-strain genomes for metagenomic binning, comparative biology and taxonomic classification.</title>
        <authorList>
            <person name="Goeker M."/>
        </authorList>
    </citation>
    <scope>NUCLEOTIDE SEQUENCE [LARGE SCALE GENOMIC DNA]</scope>
    <source>
        <strain evidence="8 9">DSM 21769</strain>
    </source>
</reference>
<dbReference type="EMBL" id="JACHHJ010000001">
    <property type="protein sequence ID" value="MBB6449289.1"/>
    <property type="molecule type" value="Genomic_DNA"/>
</dbReference>
<keyword evidence="8" id="KW-0969">Cilium</keyword>
<evidence type="ECO:0000313" key="8">
    <source>
        <dbReference type="EMBL" id="MBB6449289.1"/>
    </source>
</evidence>
<dbReference type="AlphaFoldDB" id="A0A841PKM3"/>
<sequence>MKICKVRIAIITFILWVSSTSAVMHAETSVLDSIENHEEKIEGVHIDEESSNIEASASDGQSMWNVLFQLGLALGAVIFVMFFLLKLLAKRTNRFQSTKTMQNLGGIGLGQQKSVQLIRVGDRLLVVGVGQSIQLLQEISDEKEARSLMALAESSTTTDFTDKAFALIKREKTKRDHHDQTYGSFHEQLDVYLRDTKNEGEIGFDRSEGRN</sequence>
<evidence type="ECO:0000256" key="7">
    <source>
        <dbReference type="SAM" id="SignalP"/>
    </source>
</evidence>
<dbReference type="Pfam" id="PF04347">
    <property type="entry name" value="FliO"/>
    <property type="match status" value="1"/>
</dbReference>
<evidence type="ECO:0000313" key="9">
    <source>
        <dbReference type="Proteomes" id="UP000568839"/>
    </source>
</evidence>
<evidence type="ECO:0000256" key="3">
    <source>
        <dbReference type="ARBA" id="ARBA00022692"/>
    </source>
</evidence>
<feature type="transmembrane region" description="Helical" evidence="6">
    <location>
        <begin position="66"/>
        <end position="89"/>
    </location>
</feature>
<protein>
    <submittedName>
        <fullName evidence="8">Flagellar protein FliO/FliZ</fullName>
    </submittedName>
</protein>
<name>A0A841PKM3_9BACL</name>
<proteinExistence type="predicted"/>
<comment type="caution">
    <text evidence="8">The sequence shown here is derived from an EMBL/GenBank/DDBJ whole genome shotgun (WGS) entry which is preliminary data.</text>
</comment>
<keyword evidence="8" id="KW-0966">Cell projection</keyword>
<evidence type="ECO:0000256" key="6">
    <source>
        <dbReference type="SAM" id="Phobius"/>
    </source>
</evidence>
<evidence type="ECO:0000256" key="1">
    <source>
        <dbReference type="ARBA" id="ARBA00004236"/>
    </source>
</evidence>
<keyword evidence="8" id="KW-0282">Flagellum</keyword>
<dbReference type="GO" id="GO:0044781">
    <property type="term" value="P:bacterial-type flagellum organization"/>
    <property type="evidence" value="ECO:0007669"/>
    <property type="project" value="InterPro"/>
</dbReference>
<evidence type="ECO:0000256" key="5">
    <source>
        <dbReference type="ARBA" id="ARBA00023136"/>
    </source>
</evidence>
<keyword evidence="3 6" id="KW-0812">Transmembrane</keyword>
<feature type="signal peptide" evidence="7">
    <location>
        <begin position="1"/>
        <end position="26"/>
    </location>
</feature>
<dbReference type="InterPro" id="IPR022781">
    <property type="entry name" value="Flagellar_biosynth_FliO"/>
</dbReference>
<feature type="chain" id="PRO_5032477918" evidence="7">
    <location>
        <begin position="27"/>
        <end position="211"/>
    </location>
</feature>
<evidence type="ECO:0000256" key="2">
    <source>
        <dbReference type="ARBA" id="ARBA00022475"/>
    </source>
</evidence>
<keyword evidence="4 6" id="KW-1133">Transmembrane helix</keyword>
<keyword evidence="9" id="KW-1185">Reference proteome</keyword>